<keyword evidence="6 7" id="KW-0472">Membrane</keyword>
<dbReference type="SUPFAM" id="SSF52540">
    <property type="entry name" value="P-loop containing nucleoside triphosphate hydrolases"/>
    <property type="match status" value="1"/>
</dbReference>
<feature type="transmembrane region" description="Helical" evidence="7">
    <location>
        <begin position="146"/>
        <end position="164"/>
    </location>
</feature>
<dbReference type="SUPFAM" id="SSF90123">
    <property type="entry name" value="ABC transporter transmembrane region"/>
    <property type="match status" value="1"/>
</dbReference>
<dbReference type="PROSITE" id="PS50893">
    <property type="entry name" value="ABC_TRANSPORTER_2"/>
    <property type="match status" value="1"/>
</dbReference>
<dbReference type="Proteomes" id="UP001221838">
    <property type="component" value="Unassembled WGS sequence"/>
</dbReference>
<keyword evidence="11" id="KW-1185">Reference proteome</keyword>
<dbReference type="InterPro" id="IPR003593">
    <property type="entry name" value="AAA+_ATPase"/>
</dbReference>
<dbReference type="Pfam" id="PF00005">
    <property type="entry name" value="ABC_tran"/>
    <property type="match status" value="1"/>
</dbReference>
<keyword evidence="2 7" id="KW-0812">Transmembrane</keyword>
<evidence type="ECO:0000256" key="2">
    <source>
        <dbReference type="ARBA" id="ARBA00022692"/>
    </source>
</evidence>
<keyword evidence="5 7" id="KW-1133">Transmembrane helix</keyword>
<evidence type="ECO:0000256" key="3">
    <source>
        <dbReference type="ARBA" id="ARBA00022741"/>
    </source>
</evidence>
<dbReference type="NCBIfam" id="TIGR01194">
    <property type="entry name" value="cyc_pep_trnsptr"/>
    <property type="match status" value="1"/>
</dbReference>
<evidence type="ECO:0000259" key="8">
    <source>
        <dbReference type="PROSITE" id="PS50893"/>
    </source>
</evidence>
<dbReference type="InterPro" id="IPR017871">
    <property type="entry name" value="ABC_transporter-like_CS"/>
</dbReference>
<dbReference type="InterPro" id="IPR027417">
    <property type="entry name" value="P-loop_NTPase"/>
</dbReference>
<dbReference type="InterPro" id="IPR036640">
    <property type="entry name" value="ABC1_TM_sf"/>
</dbReference>
<dbReference type="Gene3D" id="1.20.1560.10">
    <property type="entry name" value="ABC transporter type 1, transmembrane domain"/>
    <property type="match status" value="1"/>
</dbReference>
<dbReference type="Pfam" id="PF00664">
    <property type="entry name" value="ABC_membrane"/>
    <property type="match status" value="1"/>
</dbReference>
<evidence type="ECO:0000256" key="1">
    <source>
        <dbReference type="ARBA" id="ARBA00004651"/>
    </source>
</evidence>
<dbReference type="SMART" id="SM00382">
    <property type="entry name" value="AAA"/>
    <property type="match status" value="1"/>
</dbReference>
<comment type="subcellular location">
    <subcellularLocation>
        <location evidence="1">Cell membrane</location>
        <topology evidence="1">Multi-pass membrane protein</topology>
    </subcellularLocation>
</comment>
<evidence type="ECO:0000256" key="5">
    <source>
        <dbReference type="ARBA" id="ARBA00022989"/>
    </source>
</evidence>
<dbReference type="CDD" id="cd03228">
    <property type="entry name" value="ABCC_MRP_Like"/>
    <property type="match status" value="1"/>
</dbReference>
<dbReference type="InterPro" id="IPR006311">
    <property type="entry name" value="TAT_signal"/>
</dbReference>
<keyword evidence="3" id="KW-0547">Nucleotide-binding</keyword>
<proteinExistence type="predicted"/>
<sequence length="533" mass="58474">MLQLLLGESRRQVLLSAMGGLVAGAATAGLLELTHQALATPEPPAWSGWAFAGLCAVSTGTRLVSEFYIQRSTLELVHSLRQRLARRLTAAPIQAIEALGAPTLLAAVTDDVIHISQGVPHACVLLMTALFLLACVLYLALLSPGLLGLLLLLGIGGVGLWQWVMRWAQSRLKLAHGANEALHHALQGLTEGSRQLKLSRASRDDFFSMAVEPAAERARMHLQRARGWYAAADAGSQLLFFISLGLIISLGGRLPGVRESVLPMAVMVLMFTLEPLRRTLSGLPLLAQAQVSLRNLRRIEAALEHAAPEAPPLTPPARLAWRQLELRGIQLRHPEARERGFQLGPLDLVLRPGELVFLVGGNGHGKSTLGKILTGLYIPDAGHIALDGERITPNNREWYRQHFSVVFSDHYLFEDLHARDAALDARARESLALLGVESKVDVREGTFSTTALSQGQRKRLALAAALVEDRPLYVLDEWAAEQDPVFKQTFYEHILPALRAQGKTVLVISHDDRYFHLADRLLELVDGALHERF</sequence>
<protein>
    <submittedName>
        <fullName evidence="10">Cyclic peptide export ABC transporter</fullName>
    </submittedName>
</protein>
<organism evidence="10 11">
    <name type="scientific">Stigmatella ashevillensis</name>
    <dbReference type="NCBI Taxonomy" id="2995309"/>
    <lineage>
        <taxon>Bacteria</taxon>
        <taxon>Pseudomonadati</taxon>
        <taxon>Myxococcota</taxon>
        <taxon>Myxococcia</taxon>
        <taxon>Myxococcales</taxon>
        <taxon>Cystobacterineae</taxon>
        <taxon>Archangiaceae</taxon>
        <taxon>Stigmatella</taxon>
    </lineage>
</organism>
<gene>
    <name evidence="10" type="ORF">POL68_19490</name>
</gene>
<dbReference type="InterPro" id="IPR039421">
    <property type="entry name" value="Type_1_exporter"/>
</dbReference>
<feature type="transmembrane region" description="Helical" evidence="7">
    <location>
        <begin position="227"/>
        <end position="248"/>
    </location>
</feature>
<feature type="transmembrane region" description="Helical" evidence="7">
    <location>
        <begin position="46"/>
        <end position="64"/>
    </location>
</feature>
<dbReference type="EMBL" id="JAQNDM010000002">
    <property type="protein sequence ID" value="MDC0710669.1"/>
    <property type="molecule type" value="Genomic_DNA"/>
</dbReference>
<accession>A0ABT5DAK0</accession>
<feature type="transmembrane region" description="Helical" evidence="7">
    <location>
        <begin position="122"/>
        <end position="140"/>
    </location>
</feature>
<feature type="transmembrane region" description="Helical" evidence="7">
    <location>
        <begin position="12"/>
        <end position="31"/>
    </location>
</feature>
<dbReference type="InterPro" id="IPR005898">
    <property type="entry name" value="Cyc_pep_transpt_SyrD/YojI"/>
</dbReference>
<reference evidence="10 11" key="1">
    <citation type="submission" date="2022-11" db="EMBL/GenBank/DDBJ databases">
        <title>Minimal conservation of predation-associated metabolite biosynthetic gene clusters underscores biosynthetic potential of Myxococcota including descriptions for ten novel species: Archangium lansinium sp. nov., Myxococcus landrumus sp. nov., Nannocystis bai.</title>
        <authorList>
            <person name="Ahearne A."/>
            <person name="Stevens C."/>
            <person name="Dowd S."/>
        </authorList>
    </citation>
    <scope>NUCLEOTIDE SEQUENCE [LARGE SCALE GENOMIC DNA]</scope>
    <source>
        <strain evidence="10 11">NCWAL01</strain>
    </source>
</reference>
<dbReference type="PROSITE" id="PS50929">
    <property type="entry name" value="ABC_TM1F"/>
    <property type="match status" value="1"/>
</dbReference>
<dbReference type="PROSITE" id="PS00211">
    <property type="entry name" value="ABC_TRANSPORTER_1"/>
    <property type="match status" value="1"/>
</dbReference>
<keyword evidence="4" id="KW-0067">ATP-binding</keyword>
<evidence type="ECO:0000256" key="6">
    <source>
        <dbReference type="ARBA" id="ARBA00023136"/>
    </source>
</evidence>
<dbReference type="RefSeq" id="WP_272140330.1">
    <property type="nucleotide sequence ID" value="NZ_JAQNDM010000002.1"/>
</dbReference>
<feature type="domain" description="ABC transporter" evidence="8">
    <location>
        <begin position="324"/>
        <end position="533"/>
    </location>
</feature>
<dbReference type="InterPro" id="IPR011527">
    <property type="entry name" value="ABC1_TM_dom"/>
</dbReference>
<evidence type="ECO:0000256" key="4">
    <source>
        <dbReference type="ARBA" id="ARBA00022840"/>
    </source>
</evidence>
<comment type="caution">
    <text evidence="10">The sequence shown here is derived from an EMBL/GenBank/DDBJ whole genome shotgun (WGS) entry which is preliminary data.</text>
</comment>
<dbReference type="PROSITE" id="PS51318">
    <property type="entry name" value="TAT"/>
    <property type="match status" value="1"/>
</dbReference>
<dbReference type="Gene3D" id="3.40.50.300">
    <property type="entry name" value="P-loop containing nucleotide triphosphate hydrolases"/>
    <property type="match status" value="1"/>
</dbReference>
<dbReference type="InterPro" id="IPR003439">
    <property type="entry name" value="ABC_transporter-like_ATP-bd"/>
</dbReference>
<evidence type="ECO:0000313" key="11">
    <source>
        <dbReference type="Proteomes" id="UP001221838"/>
    </source>
</evidence>
<dbReference type="PANTHER" id="PTHR24221:SF654">
    <property type="entry name" value="ATP-BINDING CASSETTE SUB-FAMILY B MEMBER 6"/>
    <property type="match status" value="1"/>
</dbReference>
<name>A0ABT5DAK0_9BACT</name>
<evidence type="ECO:0000256" key="7">
    <source>
        <dbReference type="SAM" id="Phobius"/>
    </source>
</evidence>
<dbReference type="PANTHER" id="PTHR24221">
    <property type="entry name" value="ATP-BINDING CASSETTE SUB-FAMILY B"/>
    <property type="match status" value="1"/>
</dbReference>
<evidence type="ECO:0000259" key="9">
    <source>
        <dbReference type="PROSITE" id="PS50929"/>
    </source>
</evidence>
<evidence type="ECO:0000313" key="10">
    <source>
        <dbReference type="EMBL" id="MDC0710669.1"/>
    </source>
</evidence>
<feature type="domain" description="ABC transmembrane type-1" evidence="9">
    <location>
        <begin position="13"/>
        <end position="288"/>
    </location>
</feature>